<protein>
    <submittedName>
        <fullName evidence="3">Tripartite tricarboxylate transporter substrate binding protein</fullName>
    </submittedName>
</protein>
<keyword evidence="4" id="KW-1185">Reference proteome</keyword>
<dbReference type="RefSeq" id="WP_140887717.1">
    <property type="nucleotide sequence ID" value="NZ_RCZP01000084.1"/>
</dbReference>
<dbReference type="PROSITE" id="PS51318">
    <property type="entry name" value="TAT"/>
    <property type="match status" value="1"/>
</dbReference>
<dbReference type="Gene3D" id="3.40.190.10">
    <property type="entry name" value="Periplasmic binding protein-like II"/>
    <property type="match status" value="1"/>
</dbReference>
<dbReference type="SUPFAM" id="SSF53850">
    <property type="entry name" value="Periplasmic binding protein-like II"/>
    <property type="match status" value="1"/>
</dbReference>
<keyword evidence="2" id="KW-0732">Signal</keyword>
<gene>
    <name evidence="3" type="ORF">EAH89_29825</name>
</gene>
<comment type="similarity">
    <text evidence="1">Belongs to the UPF0065 (bug) family.</text>
</comment>
<sequence length="326" mass="33273">MRHRIPRRSALRATGSLLGAALAAPALAQGPAARPVTVVVPYSAGSPPDLVARLLAEGLARRTGQPYVVDNRTGASGNIGTAAVARAAPDGATLLVQTNTLAMNVSLFRNLPYDPLASFTPVVELATAGFGLLLHPTGGADVAEFVARARARPGRLNYGSPGIGTPHHLAMELFRQQAGIEVAHVPYRNLAGAVTDLLAGRIAAMFVSAGAAQGLAGESRVRLVAVAAPSRLPTFPEAPTLAETGLPATDMSGWYGLFAPAGLPPDALARLNAAANEVLADPEVAAALTAQGITPVGGAPDRLRALVAADATRWADVVRMAGIAPE</sequence>
<dbReference type="PANTHER" id="PTHR42928">
    <property type="entry name" value="TRICARBOXYLATE-BINDING PROTEIN"/>
    <property type="match status" value="1"/>
</dbReference>
<organism evidence="3 4">
    <name type="scientific">Muricoccus nepalensis</name>
    <dbReference type="NCBI Taxonomy" id="1854500"/>
    <lineage>
        <taxon>Bacteria</taxon>
        <taxon>Pseudomonadati</taxon>
        <taxon>Pseudomonadota</taxon>
        <taxon>Alphaproteobacteria</taxon>
        <taxon>Acetobacterales</taxon>
        <taxon>Roseomonadaceae</taxon>
        <taxon>Muricoccus</taxon>
    </lineage>
</organism>
<dbReference type="Gene3D" id="3.40.190.150">
    <property type="entry name" value="Bordetella uptake gene, domain 1"/>
    <property type="match status" value="1"/>
</dbReference>
<dbReference type="Proteomes" id="UP000317078">
    <property type="component" value="Unassembled WGS sequence"/>
</dbReference>
<dbReference type="OrthoDB" id="7250553at2"/>
<dbReference type="InterPro" id="IPR005064">
    <property type="entry name" value="BUG"/>
</dbReference>
<feature type="chain" id="PRO_5021231221" evidence="2">
    <location>
        <begin position="29"/>
        <end position="326"/>
    </location>
</feature>
<evidence type="ECO:0000256" key="1">
    <source>
        <dbReference type="ARBA" id="ARBA00006987"/>
    </source>
</evidence>
<feature type="signal peptide" evidence="2">
    <location>
        <begin position="1"/>
        <end position="28"/>
    </location>
</feature>
<comment type="caution">
    <text evidence="3">The sequence shown here is derived from an EMBL/GenBank/DDBJ whole genome shotgun (WGS) entry which is preliminary data.</text>
</comment>
<dbReference type="PANTHER" id="PTHR42928:SF5">
    <property type="entry name" value="BLR1237 PROTEIN"/>
    <property type="match status" value="1"/>
</dbReference>
<dbReference type="PIRSF" id="PIRSF017082">
    <property type="entry name" value="YflP"/>
    <property type="match status" value="1"/>
</dbReference>
<dbReference type="InterPro" id="IPR042100">
    <property type="entry name" value="Bug_dom1"/>
</dbReference>
<dbReference type="EMBL" id="RCZP01000084">
    <property type="protein sequence ID" value="TPG37729.1"/>
    <property type="molecule type" value="Genomic_DNA"/>
</dbReference>
<dbReference type="Pfam" id="PF03401">
    <property type="entry name" value="TctC"/>
    <property type="match status" value="1"/>
</dbReference>
<evidence type="ECO:0000313" key="3">
    <source>
        <dbReference type="EMBL" id="TPG37729.1"/>
    </source>
</evidence>
<name>A0A502EKX9_9PROT</name>
<evidence type="ECO:0000256" key="2">
    <source>
        <dbReference type="SAM" id="SignalP"/>
    </source>
</evidence>
<dbReference type="AlphaFoldDB" id="A0A502EKX9"/>
<reference evidence="3 4" key="1">
    <citation type="journal article" date="2019" name="Environ. Microbiol.">
        <title>Species interactions and distinct microbial communities in high Arctic permafrost affected cryosols are associated with the CH4 and CO2 gas fluxes.</title>
        <authorList>
            <person name="Altshuler I."/>
            <person name="Hamel J."/>
            <person name="Turney S."/>
            <person name="Magnuson E."/>
            <person name="Levesque R."/>
            <person name="Greer C."/>
            <person name="Whyte L.G."/>
        </authorList>
    </citation>
    <scope>NUCLEOTIDE SEQUENCE [LARGE SCALE GENOMIC DNA]</scope>
    <source>
        <strain evidence="3 4">S9.3B</strain>
    </source>
</reference>
<evidence type="ECO:0000313" key="4">
    <source>
        <dbReference type="Proteomes" id="UP000317078"/>
    </source>
</evidence>
<dbReference type="InterPro" id="IPR006311">
    <property type="entry name" value="TAT_signal"/>
</dbReference>
<accession>A0A502EKX9</accession>
<proteinExistence type="inferred from homology"/>